<proteinExistence type="predicted"/>
<dbReference type="AlphaFoldDB" id="A0A9N7MPP8"/>
<comment type="caution">
    <text evidence="2">The sequence shown here is derived from an EMBL/GenBank/DDBJ whole genome shotgun (WGS) entry which is preliminary data.</text>
</comment>
<gene>
    <name evidence="2" type="ORF">SHERM_13060</name>
</gene>
<keyword evidence="3" id="KW-1185">Reference proteome</keyword>
<feature type="region of interest" description="Disordered" evidence="1">
    <location>
        <begin position="167"/>
        <end position="195"/>
    </location>
</feature>
<name>A0A9N7MPP8_STRHE</name>
<dbReference type="PANTHER" id="PTHR33710:SF71">
    <property type="entry name" value="ENDONUCLEASE_EXONUCLEASE_PHOSPHATASE DOMAIN-CONTAINING PROTEIN"/>
    <property type="match status" value="1"/>
</dbReference>
<evidence type="ECO:0000313" key="3">
    <source>
        <dbReference type="Proteomes" id="UP001153555"/>
    </source>
</evidence>
<dbReference type="Proteomes" id="UP001153555">
    <property type="component" value="Unassembled WGS sequence"/>
</dbReference>
<evidence type="ECO:0000313" key="2">
    <source>
        <dbReference type="EMBL" id="CAA0812382.1"/>
    </source>
</evidence>
<dbReference type="OrthoDB" id="1747765at2759"/>
<feature type="compositionally biased region" description="Basic and acidic residues" evidence="1">
    <location>
        <begin position="174"/>
        <end position="184"/>
    </location>
</feature>
<reference evidence="2" key="1">
    <citation type="submission" date="2019-12" db="EMBL/GenBank/DDBJ databases">
        <authorList>
            <person name="Scholes J."/>
        </authorList>
    </citation>
    <scope>NUCLEOTIDE SEQUENCE</scope>
</reference>
<sequence length="195" mass="22599">MEMEEISFKGYPYTWSNNRTGTNFVEERLDLFFVSLVWASKYPRSQSLRIPVVSSDDCMIFLDTNCEMDKGKIRLYFDFWLVKKDGFSQIVAHAWNIGCFSYDLYSIQGRLRNVRLALLKWKKVNESNSRKVVSLHKEQLNSMALLENADPTIVDLQPLDGRRKRDIGIGVQRPGEKADKDRSPLRKAKNGKIAE</sequence>
<accession>A0A9N7MPP8</accession>
<evidence type="ECO:0000256" key="1">
    <source>
        <dbReference type="SAM" id="MobiDB-lite"/>
    </source>
</evidence>
<feature type="compositionally biased region" description="Basic residues" evidence="1">
    <location>
        <begin position="185"/>
        <end position="195"/>
    </location>
</feature>
<organism evidence="2 3">
    <name type="scientific">Striga hermonthica</name>
    <name type="common">Purple witchweed</name>
    <name type="synonym">Buchnera hermonthica</name>
    <dbReference type="NCBI Taxonomy" id="68872"/>
    <lineage>
        <taxon>Eukaryota</taxon>
        <taxon>Viridiplantae</taxon>
        <taxon>Streptophyta</taxon>
        <taxon>Embryophyta</taxon>
        <taxon>Tracheophyta</taxon>
        <taxon>Spermatophyta</taxon>
        <taxon>Magnoliopsida</taxon>
        <taxon>eudicotyledons</taxon>
        <taxon>Gunneridae</taxon>
        <taxon>Pentapetalae</taxon>
        <taxon>asterids</taxon>
        <taxon>lamiids</taxon>
        <taxon>Lamiales</taxon>
        <taxon>Orobanchaceae</taxon>
        <taxon>Buchnereae</taxon>
        <taxon>Striga</taxon>
    </lineage>
</organism>
<dbReference type="PANTHER" id="PTHR33710">
    <property type="entry name" value="BNAC02G09200D PROTEIN"/>
    <property type="match status" value="1"/>
</dbReference>
<protein>
    <submittedName>
        <fullName evidence="2">Uncharacterized protein</fullName>
    </submittedName>
</protein>
<dbReference type="EMBL" id="CACSLK010010322">
    <property type="protein sequence ID" value="CAA0812382.1"/>
    <property type="molecule type" value="Genomic_DNA"/>
</dbReference>